<feature type="transmembrane region" description="Helical" evidence="1">
    <location>
        <begin position="85"/>
        <end position="107"/>
    </location>
</feature>
<dbReference type="EMBL" id="QZAA01000039">
    <property type="protein sequence ID" value="RQD78063.1"/>
    <property type="molecule type" value="Genomic_DNA"/>
</dbReference>
<dbReference type="GO" id="GO:0006508">
    <property type="term" value="P:proteolysis"/>
    <property type="evidence" value="ECO:0007669"/>
    <property type="project" value="UniProtKB-KW"/>
</dbReference>
<feature type="transmembrane region" description="Helical" evidence="1">
    <location>
        <begin position="214"/>
        <end position="232"/>
    </location>
</feature>
<protein>
    <submittedName>
        <fullName evidence="3">CPBP family intramembrane metalloprotease</fullName>
    </submittedName>
</protein>
<keyword evidence="3" id="KW-0378">Hydrolase</keyword>
<evidence type="ECO:0000259" key="2">
    <source>
        <dbReference type="Pfam" id="PF02517"/>
    </source>
</evidence>
<dbReference type="PANTHER" id="PTHR35797:SF1">
    <property type="entry name" value="PROTEASE"/>
    <property type="match status" value="1"/>
</dbReference>
<comment type="caution">
    <text evidence="3">The sequence shown here is derived from an EMBL/GenBank/DDBJ whole genome shotgun (WGS) entry which is preliminary data.</text>
</comment>
<keyword evidence="1" id="KW-0472">Membrane</keyword>
<reference evidence="3 4" key="1">
    <citation type="submission" date="2018-08" db="EMBL/GenBank/DDBJ databases">
        <title>The metabolism and importance of syntrophic acetate oxidation coupled to methane or sulfide production in haloalkaline environments.</title>
        <authorList>
            <person name="Timmers P.H.A."/>
            <person name="Vavourakis C.D."/>
            <person name="Sorokin D.Y."/>
            <person name="Sinninghe Damste J.S."/>
            <person name="Muyzer G."/>
            <person name="Stams A.J.M."/>
            <person name="Plugge C.M."/>
        </authorList>
    </citation>
    <scope>NUCLEOTIDE SEQUENCE [LARGE SCALE GENOMIC DNA]</scope>
    <source>
        <strain evidence="3">MSAO_Bac1</strain>
    </source>
</reference>
<keyword evidence="1" id="KW-0812">Transmembrane</keyword>
<name>A0A424YIA9_9FIRM</name>
<sequence>MLKIERKPQPWPFLFGTLIWTWTFFILAGCTGQGWLQFPTIILTALGALGPMITGVVLISMGCWDTNLDRSARAFLKRSFNPRTLSLRWFFLIILFILVLSLIPLLLQPSVIAREGLFKGGTLLFIIIGFFIGALEEVGWRGYGQEALQRQLPVLLAALVIGVFWALWHLPLFFLAGSYQASLGIGTPAFWGFNGAIVLGSPLYAWFYNASGRVVLVPLLFHGLGNLAGELFTDSPPGLEIIVKALVVLVVISLSWGWMKIKLPGPGPF</sequence>
<dbReference type="InterPro" id="IPR042150">
    <property type="entry name" value="MmRce1-like"/>
</dbReference>
<proteinExistence type="predicted"/>
<dbReference type="AlphaFoldDB" id="A0A424YIA9"/>
<accession>A0A424YIA9</accession>
<feature type="transmembrane region" description="Helical" evidence="1">
    <location>
        <begin position="122"/>
        <end position="140"/>
    </location>
</feature>
<gene>
    <name evidence="3" type="ORF">D5R97_01055</name>
</gene>
<feature type="transmembrane region" description="Helical" evidence="1">
    <location>
        <begin position="12"/>
        <end position="35"/>
    </location>
</feature>
<dbReference type="InterPro" id="IPR003675">
    <property type="entry name" value="Rce1/LyrA-like_dom"/>
</dbReference>
<dbReference type="Proteomes" id="UP000285138">
    <property type="component" value="Unassembled WGS sequence"/>
</dbReference>
<dbReference type="PROSITE" id="PS51257">
    <property type="entry name" value="PROKAR_LIPOPROTEIN"/>
    <property type="match status" value="1"/>
</dbReference>
<evidence type="ECO:0000313" key="4">
    <source>
        <dbReference type="Proteomes" id="UP000285138"/>
    </source>
</evidence>
<feature type="transmembrane region" description="Helical" evidence="1">
    <location>
        <begin position="188"/>
        <end position="207"/>
    </location>
</feature>
<dbReference type="PANTHER" id="PTHR35797">
    <property type="entry name" value="PROTEASE-RELATED"/>
    <property type="match status" value="1"/>
</dbReference>
<evidence type="ECO:0000313" key="3">
    <source>
        <dbReference type="EMBL" id="RQD78063.1"/>
    </source>
</evidence>
<evidence type="ECO:0000256" key="1">
    <source>
        <dbReference type="SAM" id="Phobius"/>
    </source>
</evidence>
<feature type="transmembrane region" description="Helical" evidence="1">
    <location>
        <begin position="41"/>
        <end position="64"/>
    </location>
</feature>
<feature type="domain" description="CAAX prenyl protease 2/Lysostaphin resistance protein A-like" evidence="2">
    <location>
        <begin position="122"/>
        <end position="227"/>
    </location>
</feature>
<keyword evidence="3" id="KW-0645">Protease</keyword>
<keyword evidence="1" id="KW-1133">Transmembrane helix</keyword>
<feature type="transmembrane region" description="Helical" evidence="1">
    <location>
        <begin position="238"/>
        <end position="259"/>
    </location>
</feature>
<dbReference type="GO" id="GO:0004175">
    <property type="term" value="F:endopeptidase activity"/>
    <property type="evidence" value="ECO:0007669"/>
    <property type="project" value="UniProtKB-ARBA"/>
</dbReference>
<keyword evidence="3" id="KW-0482">Metalloprotease</keyword>
<feature type="transmembrane region" description="Helical" evidence="1">
    <location>
        <begin position="152"/>
        <end position="176"/>
    </location>
</feature>
<dbReference type="Pfam" id="PF02517">
    <property type="entry name" value="Rce1-like"/>
    <property type="match status" value="1"/>
</dbReference>
<dbReference type="GO" id="GO:0080120">
    <property type="term" value="P:CAAX-box protein maturation"/>
    <property type="evidence" value="ECO:0007669"/>
    <property type="project" value="UniProtKB-ARBA"/>
</dbReference>
<dbReference type="GO" id="GO:0008237">
    <property type="term" value="F:metallopeptidase activity"/>
    <property type="evidence" value="ECO:0007669"/>
    <property type="project" value="UniProtKB-KW"/>
</dbReference>
<organism evidence="3 4">
    <name type="scientific">Candidatus Syntrophonatronum acetioxidans</name>
    <dbReference type="NCBI Taxonomy" id="1795816"/>
    <lineage>
        <taxon>Bacteria</taxon>
        <taxon>Bacillati</taxon>
        <taxon>Bacillota</taxon>
        <taxon>Clostridia</taxon>
        <taxon>Eubacteriales</taxon>
        <taxon>Syntrophomonadaceae</taxon>
        <taxon>Candidatus Syntrophonatronum</taxon>
    </lineage>
</organism>